<feature type="compositionally biased region" description="Low complexity" evidence="1">
    <location>
        <begin position="289"/>
        <end position="299"/>
    </location>
</feature>
<evidence type="ECO:0000259" key="2">
    <source>
        <dbReference type="Pfam" id="PF01936"/>
    </source>
</evidence>
<feature type="domain" description="HTH OST-type" evidence="3">
    <location>
        <begin position="242"/>
        <end position="285"/>
    </location>
</feature>
<dbReference type="InterPro" id="IPR021139">
    <property type="entry name" value="NYN"/>
</dbReference>
<feature type="domain" description="NYN" evidence="2">
    <location>
        <begin position="10"/>
        <end position="164"/>
    </location>
</feature>
<evidence type="ECO:0000256" key="1">
    <source>
        <dbReference type="SAM" id="MobiDB-lite"/>
    </source>
</evidence>
<dbReference type="Gene3D" id="3.40.50.1010">
    <property type="entry name" value="5'-nuclease"/>
    <property type="match status" value="1"/>
</dbReference>
<dbReference type="Pfam" id="PF01936">
    <property type="entry name" value="NYN"/>
    <property type="match status" value="1"/>
</dbReference>
<dbReference type="InterPro" id="IPR025605">
    <property type="entry name" value="OST-HTH/LOTUS_dom"/>
</dbReference>
<dbReference type="CDD" id="cd11297">
    <property type="entry name" value="PIN_LabA-like_N_1"/>
    <property type="match status" value="1"/>
</dbReference>
<sequence>MAETVPRRNAAVYIDLENLFGGYSKSVGSVPLAQIAQQLKRILASDAGTRTTSIRAYANWSLPAMQAYQRDLLASGIEAVQVFSFTQDVKNAADLQLCVDALAEERDRPWTETFVIVSGDGGFVPLVRRLRQLDKRVIVASTNHPAAGTVNHLLASAADEYHVLNVAGTVTAVARETDTAGAPTATAPEPAVAAKAAPKPPTVKAAGVSAAGIAKAGRPTLEQYRGEIRRAVKRVPGLLVGGAVDGSRLGQHLRKKWPGTTFKDFGSATLGGFVEAHCGLTIRRPVPAKKPQPTATAPASAPPAVPPKAPAGNPDQATVTAEAPATPSSASPSTKAQYLRAVRMTLQRGPLAEALNAEGRVHLATVGSAIRTQWPDLTPKDAGYPKLLTAVEEALVGTPWRLRKEGVITEVVSTAYPPATLPTGGSST</sequence>
<evidence type="ECO:0000313" key="4">
    <source>
        <dbReference type="EMBL" id="MBL0704634.1"/>
    </source>
</evidence>
<feature type="region of interest" description="Disordered" evidence="1">
    <location>
        <begin position="285"/>
        <end position="336"/>
    </location>
</feature>
<dbReference type="Proteomes" id="UP000639051">
    <property type="component" value="Unassembled WGS sequence"/>
</dbReference>
<feature type="compositionally biased region" description="Pro residues" evidence="1">
    <location>
        <begin position="300"/>
        <end position="309"/>
    </location>
</feature>
<keyword evidence="5" id="KW-1185">Reference proteome</keyword>
<organism evidence="4 5">
    <name type="scientific">Sinomonas cellulolyticus</name>
    <dbReference type="NCBI Taxonomy" id="2801916"/>
    <lineage>
        <taxon>Bacteria</taxon>
        <taxon>Bacillati</taxon>
        <taxon>Actinomycetota</taxon>
        <taxon>Actinomycetes</taxon>
        <taxon>Micrococcales</taxon>
        <taxon>Micrococcaceae</taxon>
        <taxon>Sinomonas</taxon>
    </lineage>
</organism>
<protein>
    <submittedName>
        <fullName evidence="4">NYN domain-containing protein</fullName>
    </submittedName>
</protein>
<evidence type="ECO:0000259" key="3">
    <source>
        <dbReference type="Pfam" id="PF12872"/>
    </source>
</evidence>
<reference evidence="4 5" key="1">
    <citation type="submission" date="2021-01" db="EMBL/GenBank/DDBJ databases">
        <title>Genome public.</title>
        <authorList>
            <person name="Liu C."/>
            <person name="Sun Q."/>
        </authorList>
    </citation>
    <scope>NUCLEOTIDE SEQUENCE [LARGE SCALE GENOMIC DNA]</scope>
    <source>
        <strain evidence="4 5">JC656</strain>
    </source>
</reference>
<feature type="compositionally biased region" description="Low complexity" evidence="1">
    <location>
        <begin position="317"/>
        <end position="336"/>
    </location>
</feature>
<gene>
    <name evidence="4" type="ORF">JJE72_03830</name>
</gene>
<dbReference type="PANTHER" id="PTHR35811">
    <property type="entry name" value="SLR1870 PROTEIN"/>
    <property type="match status" value="1"/>
</dbReference>
<feature type="region of interest" description="Disordered" evidence="1">
    <location>
        <begin position="179"/>
        <end position="198"/>
    </location>
</feature>
<comment type="caution">
    <text evidence="4">The sequence shown here is derived from an EMBL/GenBank/DDBJ whole genome shotgun (WGS) entry which is preliminary data.</text>
</comment>
<dbReference type="Pfam" id="PF12872">
    <property type="entry name" value="OST-HTH"/>
    <property type="match status" value="2"/>
</dbReference>
<dbReference type="PANTHER" id="PTHR35811:SF1">
    <property type="entry name" value="HTH OST-TYPE DOMAIN-CONTAINING PROTEIN"/>
    <property type="match status" value="1"/>
</dbReference>
<dbReference type="EMBL" id="JAERRC010000012">
    <property type="protein sequence ID" value="MBL0704634.1"/>
    <property type="molecule type" value="Genomic_DNA"/>
</dbReference>
<accession>A0ABS1JZD8</accession>
<dbReference type="RefSeq" id="WP_189693050.1">
    <property type="nucleotide sequence ID" value="NZ_BNCM01000004.1"/>
</dbReference>
<feature type="compositionally biased region" description="Low complexity" evidence="1">
    <location>
        <begin position="180"/>
        <end position="198"/>
    </location>
</feature>
<proteinExistence type="predicted"/>
<feature type="domain" description="HTH OST-type" evidence="3">
    <location>
        <begin position="356"/>
        <end position="388"/>
    </location>
</feature>
<evidence type="ECO:0000313" key="5">
    <source>
        <dbReference type="Proteomes" id="UP000639051"/>
    </source>
</evidence>
<name>A0ABS1JZD8_9MICC</name>